<evidence type="ECO:0000313" key="3">
    <source>
        <dbReference type="Proteomes" id="UP000008190"/>
    </source>
</evidence>
<evidence type="ECO:0000256" key="1">
    <source>
        <dbReference type="SAM" id="MobiDB-lite"/>
    </source>
</evidence>
<name>H6R0M3_NOCCG</name>
<proteinExistence type="predicted"/>
<keyword evidence="3" id="KW-1185">Reference proteome</keyword>
<feature type="region of interest" description="Disordered" evidence="1">
    <location>
        <begin position="1"/>
        <end position="40"/>
    </location>
</feature>
<sequence length="40" mass="4479">MARIFGDVLPETTSDERGDERDTPSSADDWLRSQVPPHHG</sequence>
<feature type="compositionally biased region" description="Basic and acidic residues" evidence="1">
    <location>
        <begin position="14"/>
        <end position="23"/>
    </location>
</feature>
<dbReference type="KEGG" id="ncy:NOCYR_4738"/>
<gene>
    <name evidence="2" type="ordered locus">NOCYR_4738</name>
</gene>
<organism evidence="2 3">
    <name type="scientific">Nocardia cyriacigeorgica (strain GUH-2)</name>
    <dbReference type="NCBI Taxonomy" id="1127134"/>
    <lineage>
        <taxon>Bacteria</taxon>
        <taxon>Bacillati</taxon>
        <taxon>Actinomycetota</taxon>
        <taxon>Actinomycetes</taxon>
        <taxon>Mycobacteriales</taxon>
        <taxon>Nocardiaceae</taxon>
        <taxon>Nocardia</taxon>
    </lineage>
</organism>
<evidence type="ECO:0000313" key="2">
    <source>
        <dbReference type="EMBL" id="CCF65492.1"/>
    </source>
</evidence>
<dbReference type="AlphaFoldDB" id="H6R0M3"/>
<protein>
    <submittedName>
        <fullName evidence="2">Uncharacterized protein</fullName>
    </submittedName>
</protein>
<dbReference type="EMBL" id="FO082843">
    <property type="protein sequence ID" value="CCF65492.1"/>
    <property type="molecule type" value="Genomic_DNA"/>
</dbReference>
<reference evidence="2 3" key="1">
    <citation type="journal article" date="2012" name="J. Bacteriol.">
        <title>Genome sequence of the human- and animal-pathogenic strain Nocardia cyriacigeorgica GUH-2.</title>
        <authorList>
            <person name="Zoropogui A."/>
            <person name="Pujic P."/>
            <person name="Normand P."/>
            <person name="Barbe V."/>
            <person name="Beaman B."/>
            <person name="Beaman L."/>
            <person name="Boiron P."/>
            <person name="Colinon C."/>
            <person name="Deredjian A."/>
            <person name="Graindorge A."/>
            <person name="Mangenot S."/>
            <person name="Nazaret S."/>
            <person name="Neto M."/>
            <person name="Petit S."/>
            <person name="Roche D."/>
            <person name="Vallenet D."/>
            <person name="Rodriguez-Nava V."/>
            <person name="Richard Y."/>
            <person name="Cournoyer B."/>
            <person name="Blaha D."/>
        </authorList>
    </citation>
    <scope>NUCLEOTIDE SEQUENCE [LARGE SCALE GENOMIC DNA]</scope>
    <source>
        <strain evidence="2 3">GUH-2</strain>
    </source>
</reference>
<accession>H6R0M3</accession>
<dbReference type="Proteomes" id="UP000008190">
    <property type="component" value="Chromosome"/>
</dbReference>
<dbReference type="HOGENOM" id="CLU_202666_1_0_11"/>
<dbReference type="STRING" id="1127134.NOCYR_4738"/>